<keyword evidence="3" id="KW-0328">Glycosyltransferase</keyword>
<feature type="transmembrane region" description="Helical" evidence="6">
    <location>
        <begin position="106"/>
        <end position="132"/>
    </location>
</feature>
<evidence type="ECO:0000256" key="6">
    <source>
        <dbReference type="SAM" id="Phobius"/>
    </source>
</evidence>
<evidence type="ECO:0000313" key="8">
    <source>
        <dbReference type="WBParaSite" id="PDA_v2.g14346.t1"/>
    </source>
</evidence>
<comment type="similarity">
    <text evidence="1">Belongs to the UDP-glycosyltransferase family.</text>
</comment>
<evidence type="ECO:0000313" key="7">
    <source>
        <dbReference type="Proteomes" id="UP000887578"/>
    </source>
</evidence>
<organism evidence="7 8">
    <name type="scientific">Panagrolaimus davidi</name>
    <dbReference type="NCBI Taxonomy" id="227884"/>
    <lineage>
        <taxon>Eukaryota</taxon>
        <taxon>Metazoa</taxon>
        <taxon>Ecdysozoa</taxon>
        <taxon>Nematoda</taxon>
        <taxon>Chromadorea</taxon>
        <taxon>Rhabditida</taxon>
        <taxon>Tylenchina</taxon>
        <taxon>Panagrolaimomorpha</taxon>
        <taxon>Panagrolaimoidea</taxon>
        <taxon>Panagrolaimidae</taxon>
        <taxon>Panagrolaimus</taxon>
    </lineage>
</organism>
<dbReference type="AlphaFoldDB" id="A0A914PHT1"/>
<dbReference type="InterPro" id="IPR050271">
    <property type="entry name" value="UDP-glycosyltransferase"/>
</dbReference>
<name>A0A914PHT1_9BILA</name>
<evidence type="ECO:0000256" key="5">
    <source>
        <dbReference type="ARBA" id="ARBA00047475"/>
    </source>
</evidence>
<dbReference type="GO" id="GO:0015020">
    <property type="term" value="F:glucuronosyltransferase activity"/>
    <property type="evidence" value="ECO:0007669"/>
    <property type="project" value="UniProtKB-EC"/>
</dbReference>
<dbReference type="WBParaSite" id="PDA_v2.g14346.t1">
    <property type="protein sequence ID" value="PDA_v2.g14346.t1"/>
    <property type="gene ID" value="PDA_v2.g14346"/>
</dbReference>
<evidence type="ECO:0000256" key="3">
    <source>
        <dbReference type="ARBA" id="ARBA00022676"/>
    </source>
</evidence>
<dbReference type="InterPro" id="IPR002213">
    <property type="entry name" value="UDP_glucos_trans"/>
</dbReference>
<protein>
    <recommendedName>
        <fullName evidence="2">glucuronosyltransferase</fullName>
        <ecNumber evidence="2">2.4.1.17</ecNumber>
    </recommendedName>
</protein>
<dbReference type="Pfam" id="PF00201">
    <property type="entry name" value="UDPGT"/>
    <property type="match status" value="1"/>
</dbReference>
<evidence type="ECO:0000256" key="2">
    <source>
        <dbReference type="ARBA" id="ARBA00012544"/>
    </source>
</evidence>
<keyword evidence="6" id="KW-0812">Transmembrane</keyword>
<keyword evidence="7" id="KW-1185">Reference proteome</keyword>
<evidence type="ECO:0000256" key="4">
    <source>
        <dbReference type="ARBA" id="ARBA00022679"/>
    </source>
</evidence>
<comment type="catalytic activity">
    <reaction evidence="5">
        <text>glucuronate acceptor + UDP-alpha-D-glucuronate = acceptor beta-D-glucuronoside + UDP + H(+)</text>
        <dbReference type="Rhea" id="RHEA:21032"/>
        <dbReference type="ChEBI" id="CHEBI:15378"/>
        <dbReference type="ChEBI" id="CHEBI:58052"/>
        <dbReference type="ChEBI" id="CHEBI:58223"/>
        <dbReference type="ChEBI" id="CHEBI:132367"/>
        <dbReference type="ChEBI" id="CHEBI:132368"/>
        <dbReference type="EC" id="2.4.1.17"/>
    </reaction>
</comment>
<dbReference type="Proteomes" id="UP000887578">
    <property type="component" value="Unplaced"/>
</dbReference>
<dbReference type="PANTHER" id="PTHR48043">
    <property type="entry name" value="EG:EG0003.4 PROTEIN-RELATED"/>
    <property type="match status" value="1"/>
</dbReference>
<evidence type="ECO:0000256" key="1">
    <source>
        <dbReference type="ARBA" id="ARBA00009995"/>
    </source>
</evidence>
<keyword evidence="6" id="KW-1133">Transmembrane helix</keyword>
<dbReference type="Gene3D" id="3.40.50.2000">
    <property type="entry name" value="Glycogen Phosphorylase B"/>
    <property type="match status" value="1"/>
</dbReference>
<keyword evidence="4" id="KW-0808">Transferase</keyword>
<dbReference type="EC" id="2.4.1.17" evidence="2"/>
<dbReference type="SUPFAM" id="SSF53756">
    <property type="entry name" value="UDP-Glycosyltransferase/glycogen phosphorylase"/>
    <property type="match status" value="1"/>
</dbReference>
<accession>A0A914PHT1</accession>
<keyword evidence="6" id="KW-0472">Membrane</keyword>
<proteinExistence type="inferred from homology"/>
<dbReference type="PANTHER" id="PTHR48043:SF145">
    <property type="entry name" value="FI06409P-RELATED"/>
    <property type="match status" value="1"/>
</dbReference>
<sequence>MEGAAKGVPMICVPLFADQNRNSLMLQRRGMAIKLEKSQITKENIVKNIKEIISNEKYRKNAKLLSKMIAAKPTKAEERVVKYAEFAAQFGDTGTLQIEGRYQSFIVLYSLDVITFLVTAVALIIAVLIWAVKKALNFLKRKLFVTDKKKRN</sequence>
<reference evidence="8" key="1">
    <citation type="submission" date="2022-11" db="UniProtKB">
        <authorList>
            <consortium name="WormBaseParasite"/>
        </authorList>
    </citation>
    <scope>IDENTIFICATION</scope>
</reference>